<gene>
    <name evidence="1" type="ORF">SAMN05216204_14011</name>
</gene>
<accession>A0A1I1VMG6</accession>
<dbReference type="OrthoDB" id="6992011at2"/>
<evidence type="ECO:0000313" key="2">
    <source>
        <dbReference type="Proteomes" id="UP000198639"/>
    </source>
</evidence>
<keyword evidence="2" id="KW-1185">Reference proteome</keyword>
<evidence type="ECO:0000313" key="1">
    <source>
        <dbReference type="EMBL" id="SFD83238.1"/>
    </source>
</evidence>
<name>A0A1I1VMG6_9BURK</name>
<dbReference type="RefSeq" id="WP_091876827.1">
    <property type="nucleotide sequence ID" value="NZ_FOLD01000040.1"/>
</dbReference>
<dbReference type="EMBL" id="FOLD01000040">
    <property type="protein sequence ID" value="SFD83238.1"/>
    <property type="molecule type" value="Genomic_DNA"/>
</dbReference>
<sequence>MIVVDPVTIGDVAFSRASPKWVFDRTGASVQVPAGVPAVTYDPAELSKAPYMIIGADDIIGSAAGLLYSNVADTEPLWTAGSYAKGARVRSAAHIVYESLADGNTAALTDASKWLNRGATNRRAMFDDRNNTQTSTAEEIIVVLSPRAIAQGLLLGNVDASEVGISVTVPNVGVVYSETRNMIVSSSGSSFFRWGFNRIKRKTLFLTLMLPIYFNGVVTISIRRPGGIAKCGMCMIGPTVEAGLTLMGLSTEIKDYSTTAFNVDGSSSTIERGYRKLMTLDVTVDTANIEQVEDQLIGWRQKTAVWIGAAHRPDTIIVGRYSSFKKVIESYPRSKMALQIEGVLS</sequence>
<proteinExistence type="predicted"/>
<organism evidence="1 2">
    <name type="scientific">Massilia yuzhufengensis</name>
    <dbReference type="NCBI Taxonomy" id="1164594"/>
    <lineage>
        <taxon>Bacteria</taxon>
        <taxon>Pseudomonadati</taxon>
        <taxon>Pseudomonadota</taxon>
        <taxon>Betaproteobacteria</taxon>
        <taxon>Burkholderiales</taxon>
        <taxon>Oxalobacteraceae</taxon>
        <taxon>Telluria group</taxon>
        <taxon>Massilia</taxon>
    </lineage>
</organism>
<reference evidence="2" key="1">
    <citation type="submission" date="2016-10" db="EMBL/GenBank/DDBJ databases">
        <authorList>
            <person name="Varghese N."/>
            <person name="Submissions S."/>
        </authorList>
    </citation>
    <scope>NUCLEOTIDE SEQUENCE [LARGE SCALE GENOMIC DNA]</scope>
    <source>
        <strain evidence="2">CGMCC 1.12041</strain>
    </source>
</reference>
<protein>
    <submittedName>
        <fullName evidence="1">Uncharacterized protein</fullName>
    </submittedName>
</protein>
<dbReference type="Proteomes" id="UP000198639">
    <property type="component" value="Unassembled WGS sequence"/>
</dbReference>
<dbReference type="STRING" id="1164594.SAMN05216204_14011"/>
<dbReference type="AlphaFoldDB" id="A0A1I1VMG6"/>